<gene>
    <name evidence="1" type="ORF">V6N12_046801</name>
</gene>
<evidence type="ECO:0000313" key="1">
    <source>
        <dbReference type="EMBL" id="KAK8485566.1"/>
    </source>
</evidence>
<organism evidence="1 2">
    <name type="scientific">Hibiscus sabdariffa</name>
    <name type="common">roselle</name>
    <dbReference type="NCBI Taxonomy" id="183260"/>
    <lineage>
        <taxon>Eukaryota</taxon>
        <taxon>Viridiplantae</taxon>
        <taxon>Streptophyta</taxon>
        <taxon>Embryophyta</taxon>
        <taxon>Tracheophyta</taxon>
        <taxon>Spermatophyta</taxon>
        <taxon>Magnoliopsida</taxon>
        <taxon>eudicotyledons</taxon>
        <taxon>Gunneridae</taxon>
        <taxon>Pentapetalae</taxon>
        <taxon>rosids</taxon>
        <taxon>malvids</taxon>
        <taxon>Malvales</taxon>
        <taxon>Malvaceae</taxon>
        <taxon>Malvoideae</taxon>
        <taxon>Hibiscus</taxon>
    </lineage>
</organism>
<name>A0ABR1ZXV1_9ROSI</name>
<keyword evidence="2" id="KW-1185">Reference proteome</keyword>
<proteinExistence type="predicted"/>
<protein>
    <submittedName>
        <fullName evidence="1">Uncharacterized protein</fullName>
    </submittedName>
</protein>
<comment type="caution">
    <text evidence="1">The sequence shown here is derived from an EMBL/GenBank/DDBJ whole genome shotgun (WGS) entry which is preliminary data.</text>
</comment>
<sequence length="90" mass="10234">MGRCRPLSDTNLSTKWDILTNEARKVLKLGKKIGLQIEGNEEDVGRGLLIEETKKSNITLEFVQKIWYDDEFDYCEAEAIENSGEVVRAA</sequence>
<accession>A0ABR1ZXV1</accession>
<dbReference type="Proteomes" id="UP001472677">
    <property type="component" value="Unassembled WGS sequence"/>
</dbReference>
<evidence type="ECO:0000313" key="2">
    <source>
        <dbReference type="Proteomes" id="UP001472677"/>
    </source>
</evidence>
<reference evidence="1 2" key="1">
    <citation type="journal article" date="2024" name="G3 (Bethesda)">
        <title>Genome assembly of Hibiscus sabdariffa L. provides insights into metabolisms of medicinal natural products.</title>
        <authorList>
            <person name="Kim T."/>
        </authorList>
    </citation>
    <scope>NUCLEOTIDE SEQUENCE [LARGE SCALE GENOMIC DNA]</scope>
    <source>
        <strain evidence="1">TK-2024</strain>
        <tissue evidence="1">Old leaves</tissue>
    </source>
</reference>
<dbReference type="EMBL" id="JBBPBM010001275">
    <property type="protein sequence ID" value="KAK8485566.1"/>
    <property type="molecule type" value="Genomic_DNA"/>
</dbReference>